<proteinExistence type="predicted"/>
<feature type="compositionally biased region" description="Low complexity" evidence="1">
    <location>
        <begin position="78"/>
        <end position="95"/>
    </location>
</feature>
<evidence type="ECO:0000313" key="3">
    <source>
        <dbReference type="Proteomes" id="UP001175271"/>
    </source>
</evidence>
<feature type="region of interest" description="Disordered" evidence="1">
    <location>
        <begin position="1"/>
        <end position="118"/>
    </location>
</feature>
<sequence>MYSNGLNSQKRQPSKSLMNPPEKQRQSKQEKEEMSPTMRRTVPSLAHGRHLNMSDPNKNKKIGIDILDEIARRESRQSRNSVSSTGSGSTVDSGQLNLHLQKRDSRSSITGAPPGRRVSLDSTELFRKRSTSSFSSTASDYTSKNSRVVQVLQNSYLVDTFYSPRTSTLQFVDLTYYLD</sequence>
<comment type="caution">
    <text evidence="2">The sequence shown here is derived from an EMBL/GenBank/DDBJ whole genome shotgun (WGS) entry which is preliminary data.</text>
</comment>
<reference evidence="2" key="1">
    <citation type="submission" date="2023-06" db="EMBL/GenBank/DDBJ databases">
        <title>Genomic analysis of the entomopathogenic nematode Steinernema hermaphroditum.</title>
        <authorList>
            <person name="Schwarz E.M."/>
            <person name="Heppert J.K."/>
            <person name="Baniya A."/>
            <person name="Schwartz H.T."/>
            <person name="Tan C.-H."/>
            <person name="Antoshechkin I."/>
            <person name="Sternberg P.W."/>
            <person name="Goodrich-Blair H."/>
            <person name="Dillman A.R."/>
        </authorList>
    </citation>
    <scope>NUCLEOTIDE SEQUENCE</scope>
    <source>
        <strain evidence="2">PS9179</strain>
        <tissue evidence="2">Whole animal</tissue>
    </source>
</reference>
<name>A0AA39GWG8_9BILA</name>
<gene>
    <name evidence="2" type="ORF">QR680_000717</name>
</gene>
<keyword evidence="3" id="KW-1185">Reference proteome</keyword>
<evidence type="ECO:0000256" key="1">
    <source>
        <dbReference type="SAM" id="MobiDB-lite"/>
    </source>
</evidence>
<organism evidence="2 3">
    <name type="scientific">Steinernema hermaphroditum</name>
    <dbReference type="NCBI Taxonomy" id="289476"/>
    <lineage>
        <taxon>Eukaryota</taxon>
        <taxon>Metazoa</taxon>
        <taxon>Ecdysozoa</taxon>
        <taxon>Nematoda</taxon>
        <taxon>Chromadorea</taxon>
        <taxon>Rhabditida</taxon>
        <taxon>Tylenchina</taxon>
        <taxon>Panagrolaimomorpha</taxon>
        <taxon>Strongyloidoidea</taxon>
        <taxon>Steinernematidae</taxon>
        <taxon>Steinernema</taxon>
    </lineage>
</organism>
<evidence type="ECO:0000313" key="2">
    <source>
        <dbReference type="EMBL" id="KAK0394406.1"/>
    </source>
</evidence>
<protein>
    <submittedName>
        <fullName evidence="2">Uncharacterized protein</fullName>
    </submittedName>
</protein>
<feature type="compositionally biased region" description="Basic and acidic residues" evidence="1">
    <location>
        <begin position="22"/>
        <end position="34"/>
    </location>
</feature>
<dbReference type="EMBL" id="JAUCMV010000005">
    <property type="protein sequence ID" value="KAK0394406.1"/>
    <property type="molecule type" value="Genomic_DNA"/>
</dbReference>
<feature type="compositionally biased region" description="Polar residues" evidence="1">
    <location>
        <begin position="1"/>
        <end position="17"/>
    </location>
</feature>
<dbReference type="AlphaFoldDB" id="A0AA39GWG8"/>
<accession>A0AA39GWG8</accession>
<dbReference type="Proteomes" id="UP001175271">
    <property type="component" value="Unassembled WGS sequence"/>
</dbReference>